<keyword evidence="1" id="KW-0472">Membrane</keyword>
<dbReference type="Proteomes" id="UP001378592">
    <property type="component" value="Unassembled WGS sequence"/>
</dbReference>
<organism evidence="2 3">
    <name type="scientific">Gryllus longicercus</name>
    <dbReference type="NCBI Taxonomy" id="2509291"/>
    <lineage>
        <taxon>Eukaryota</taxon>
        <taxon>Metazoa</taxon>
        <taxon>Ecdysozoa</taxon>
        <taxon>Arthropoda</taxon>
        <taxon>Hexapoda</taxon>
        <taxon>Insecta</taxon>
        <taxon>Pterygota</taxon>
        <taxon>Neoptera</taxon>
        <taxon>Polyneoptera</taxon>
        <taxon>Orthoptera</taxon>
        <taxon>Ensifera</taxon>
        <taxon>Gryllidea</taxon>
        <taxon>Grylloidea</taxon>
        <taxon>Gryllidae</taxon>
        <taxon>Gryllinae</taxon>
        <taxon>Gryllus</taxon>
    </lineage>
</organism>
<accession>A0AAN9V974</accession>
<dbReference type="AlphaFoldDB" id="A0AAN9V974"/>
<protein>
    <submittedName>
        <fullName evidence="2">Uncharacterized protein</fullName>
    </submittedName>
</protein>
<keyword evidence="1" id="KW-1133">Transmembrane helix</keyword>
<sequence>MIISRIKNLATFRQYNLYLGAAPPKVSGWACPNLRYKRPSQHPPDTVYFAHKQTPSTNMFKLFVLFALVAAAYAAPLLVAGPGVVAPAAVAYSAPAVVPAAAPVAVAAANPLSYTATYASGLAIYG</sequence>
<comment type="caution">
    <text evidence="2">The sequence shown here is derived from an EMBL/GenBank/DDBJ whole genome shotgun (WGS) entry which is preliminary data.</text>
</comment>
<evidence type="ECO:0000313" key="2">
    <source>
        <dbReference type="EMBL" id="KAK7792030.1"/>
    </source>
</evidence>
<feature type="transmembrane region" description="Helical" evidence="1">
    <location>
        <begin position="62"/>
        <end position="85"/>
    </location>
</feature>
<name>A0AAN9V974_9ORTH</name>
<keyword evidence="1" id="KW-0812">Transmembrane</keyword>
<keyword evidence="3" id="KW-1185">Reference proteome</keyword>
<evidence type="ECO:0000313" key="3">
    <source>
        <dbReference type="Proteomes" id="UP001378592"/>
    </source>
</evidence>
<dbReference type="EMBL" id="JAZDUA010000478">
    <property type="protein sequence ID" value="KAK7792030.1"/>
    <property type="molecule type" value="Genomic_DNA"/>
</dbReference>
<proteinExistence type="predicted"/>
<reference evidence="2 3" key="1">
    <citation type="submission" date="2024-03" db="EMBL/GenBank/DDBJ databases">
        <title>The genome assembly and annotation of the cricket Gryllus longicercus Weissman &amp; Gray.</title>
        <authorList>
            <person name="Szrajer S."/>
            <person name="Gray D."/>
            <person name="Ylla G."/>
        </authorList>
    </citation>
    <scope>NUCLEOTIDE SEQUENCE [LARGE SCALE GENOMIC DNA]</scope>
    <source>
        <strain evidence="2">DAG 2021-001</strain>
        <tissue evidence="2">Whole body minus gut</tissue>
    </source>
</reference>
<evidence type="ECO:0000256" key="1">
    <source>
        <dbReference type="SAM" id="Phobius"/>
    </source>
</evidence>
<gene>
    <name evidence="2" type="ORF">R5R35_014600</name>
</gene>